<dbReference type="Proteomes" id="UP000198228">
    <property type="component" value="Chromosome I"/>
</dbReference>
<proteinExistence type="predicted"/>
<dbReference type="InterPro" id="IPR034660">
    <property type="entry name" value="DinB/YfiT-like"/>
</dbReference>
<dbReference type="SUPFAM" id="SSF109854">
    <property type="entry name" value="DinB/YfiT-like putative metalloenzymes"/>
    <property type="match status" value="1"/>
</dbReference>
<dbReference type="Gene3D" id="1.20.120.450">
    <property type="entry name" value="dinb family like domain"/>
    <property type="match status" value="1"/>
</dbReference>
<dbReference type="InterPro" id="IPR024344">
    <property type="entry name" value="MDMPI_metal-binding"/>
</dbReference>
<keyword evidence="3" id="KW-0670">Pyruvate</keyword>
<evidence type="ECO:0000313" key="3">
    <source>
        <dbReference type="EMBL" id="SCF05829.1"/>
    </source>
</evidence>
<dbReference type="InterPro" id="IPR010872">
    <property type="entry name" value="MDMPI_C-term_domain"/>
</dbReference>
<evidence type="ECO:0000313" key="4">
    <source>
        <dbReference type="Proteomes" id="UP000198228"/>
    </source>
</evidence>
<dbReference type="NCBIfam" id="TIGR03083">
    <property type="entry name" value="maleylpyruvate isomerase family mycothiol-dependent enzyme"/>
    <property type="match status" value="1"/>
</dbReference>
<dbReference type="AlphaFoldDB" id="A0A1C4XBD2"/>
<dbReference type="InterPro" id="IPR036527">
    <property type="entry name" value="SCP2_sterol-bd_dom_sf"/>
</dbReference>
<reference evidence="3 4" key="1">
    <citation type="submission" date="2016-06" db="EMBL/GenBank/DDBJ databases">
        <authorList>
            <person name="Kjaerup R.B."/>
            <person name="Dalgaard T.S."/>
            <person name="Juul-Madsen H.R."/>
        </authorList>
    </citation>
    <scope>NUCLEOTIDE SEQUENCE [LARGE SCALE GENOMIC DNA]</scope>
    <source>
        <strain evidence="3 4">DSM 43821</strain>
    </source>
</reference>
<name>A0A1C4XBD2_9ACTN</name>
<evidence type="ECO:0000259" key="2">
    <source>
        <dbReference type="Pfam" id="PF11716"/>
    </source>
</evidence>
<dbReference type="GO" id="GO:0046872">
    <property type="term" value="F:metal ion binding"/>
    <property type="evidence" value="ECO:0007669"/>
    <property type="project" value="InterPro"/>
</dbReference>
<organism evidence="3 4">
    <name type="scientific">Micromonospora purpureochromogenes</name>
    <dbReference type="NCBI Taxonomy" id="47872"/>
    <lineage>
        <taxon>Bacteria</taxon>
        <taxon>Bacillati</taxon>
        <taxon>Actinomycetota</taxon>
        <taxon>Actinomycetes</taxon>
        <taxon>Micromonosporales</taxon>
        <taxon>Micromonosporaceae</taxon>
        <taxon>Micromonospora</taxon>
    </lineage>
</organism>
<accession>A0A1C4XBD2</accession>
<dbReference type="Pfam" id="PF07398">
    <property type="entry name" value="MDMPI_C"/>
    <property type="match status" value="1"/>
</dbReference>
<sequence length="238" mass="25350">MTTDPLLLTGEVDDATARLLRAAAALDDADIAAPSLLPGWTRGHVLAHLARNADGFVNLLTAARTGEPIPMYASPEARAADIEAGAGRPPAAHLDDLRHSAERFAEAVAAMPVEAWSATVQTRRGPWKAAMLVWGRLREIEVHHVDLDVGYRSADWPAAFAHHLLHEVGAGLAARTDVPAMVLRFDGSRHELVVGEREAAPLVSGPVAELAAWLIGRSRGEALTVAPDGPLPTPPEWI</sequence>
<feature type="domain" description="Mycothiol-dependent maleylpyruvate isomerase metal-binding" evidence="2">
    <location>
        <begin position="13"/>
        <end position="147"/>
    </location>
</feature>
<dbReference type="InterPro" id="IPR017517">
    <property type="entry name" value="Maleyloyr_isom"/>
</dbReference>
<dbReference type="GO" id="GO:0016853">
    <property type="term" value="F:isomerase activity"/>
    <property type="evidence" value="ECO:0007669"/>
    <property type="project" value="UniProtKB-KW"/>
</dbReference>
<keyword evidence="3" id="KW-0413">Isomerase</keyword>
<dbReference type="EMBL" id="LT607410">
    <property type="protein sequence ID" value="SCF05829.1"/>
    <property type="molecule type" value="Genomic_DNA"/>
</dbReference>
<dbReference type="Gene3D" id="3.30.1050.20">
    <property type="match status" value="1"/>
</dbReference>
<protein>
    <submittedName>
        <fullName evidence="3">Maleylpyruvate isomerase</fullName>
    </submittedName>
</protein>
<evidence type="ECO:0000259" key="1">
    <source>
        <dbReference type="Pfam" id="PF07398"/>
    </source>
</evidence>
<gene>
    <name evidence="3" type="ORF">GA0074696_2471</name>
</gene>
<dbReference type="SUPFAM" id="SSF55718">
    <property type="entry name" value="SCP-like"/>
    <property type="match status" value="1"/>
</dbReference>
<dbReference type="RefSeq" id="WP_088961232.1">
    <property type="nucleotide sequence ID" value="NZ_LT607410.1"/>
</dbReference>
<feature type="domain" description="MDMPI C-terminal" evidence="1">
    <location>
        <begin position="155"/>
        <end position="235"/>
    </location>
</feature>
<dbReference type="Pfam" id="PF11716">
    <property type="entry name" value="MDMPI_N"/>
    <property type="match status" value="1"/>
</dbReference>